<dbReference type="RefSeq" id="WP_034625683.1">
    <property type="nucleotide sequence ID" value="NZ_JRJU01000002.1"/>
</dbReference>
<keyword evidence="1" id="KW-1133">Transmembrane helix</keyword>
<name>A0A0B0IND8_9BACI</name>
<dbReference type="eggNOG" id="ENOG5032SWW">
    <property type="taxonomic scope" value="Bacteria"/>
</dbReference>
<organism evidence="2 3">
    <name type="scientific">Halalkalibacter okhensis</name>
    <dbReference type="NCBI Taxonomy" id="333138"/>
    <lineage>
        <taxon>Bacteria</taxon>
        <taxon>Bacillati</taxon>
        <taxon>Bacillota</taxon>
        <taxon>Bacilli</taxon>
        <taxon>Bacillales</taxon>
        <taxon>Bacillaceae</taxon>
        <taxon>Halalkalibacter</taxon>
    </lineage>
</organism>
<evidence type="ECO:0000256" key="1">
    <source>
        <dbReference type="SAM" id="Phobius"/>
    </source>
</evidence>
<comment type="caution">
    <text evidence="2">The sequence shown here is derived from an EMBL/GenBank/DDBJ whole genome shotgun (WGS) entry which is preliminary data.</text>
</comment>
<dbReference type="InterPro" id="IPR025627">
    <property type="entry name" value="YfzA"/>
</dbReference>
<proteinExistence type="predicted"/>
<dbReference type="Pfam" id="PF14118">
    <property type="entry name" value="YfzA"/>
    <property type="match status" value="1"/>
</dbReference>
<gene>
    <name evidence="2" type="ORF">LQ50_02490</name>
</gene>
<feature type="transmembrane region" description="Helical" evidence="1">
    <location>
        <begin position="75"/>
        <end position="97"/>
    </location>
</feature>
<keyword evidence="1" id="KW-0472">Membrane</keyword>
<evidence type="ECO:0000313" key="3">
    <source>
        <dbReference type="Proteomes" id="UP000030832"/>
    </source>
</evidence>
<dbReference type="Proteomes" id="UP000030832">
    <property type="component" value="Unassembled WGS sequence"/>
</dbReference>
<dbReference type="OrthoDB" id="2638799at2"/>
<protein>
    <recommendedName>
        <fullName evidence="4">Group-specific protein</fullName>
    </recommendedName>
</protein>
<dbReference type="EMBL" id="JRJU01000002">
    <property type="protein sequence ID" value="KHF41594.1"/>
    <property type="molecule type" value="Genomic_DNA"/>
</dbReference>
<evidence type="ECO:0008006" key="4">
    <source>
        <dbReference type="Google" id="ProtNLM"/>
    </source>
</evidence>
<feature type="transmembrane region" description="Helical" evidence="1">
    <location>
        <begin position="18"/>
        <end position="40"/>
    </location>
</feature>
<evidence type="ECO:0000313" key="2">
    <source>
        <dbReference type="EMBL" id="KHF41594.1"/>
    </source>
</evidence>
<dbReference type="AlphaFoldDB" id="A0A0B0IND8"/>
<sequence>MSGARTENLLETNGTKRWVVTFALFCITQLIFIAVDGTFLEPNINDSDNLIARLGRWMLDAKLFTEWITPYSYPFFNLCVTIHVIAILIYAAVGIITKMSSKK</sequence>
<keyword evidence="3" id="KW-1185">Reference proteome</keyword>
<dbReference type="STRING" id="333138.LQ50_02490"/>
<accession>A0A0B0IND8</accession>
<reference evidence="2 3" key="1">
    <citation type="submission" date="2014-09" db="EMBL/GenBank/DDBJ databases">
        <title>Genome sequencing and annotation of Bacillus Okhensis strain Kh10-101T.</title>
        <authorList>
            <person name="Prakash J.S."/>
        </authorList>
    </citation>
    <scope>NUCLEOTIDE SEQUENCE [LARGE SCALE GENOMIC DNA]</scope>
    <source>
        <strain evidence="3">Kh10-101T</strain>
    </source>
</reference>
<keyword evidence="1" id="KW-0812">Transmembrane</keyword>